<evidence type="ECO:0000313" key="3">
    <source>
        <dbReference type="Proteomes" id="UP001174419"/>
    </source>
</evidence>
<sequence length="172" mass="19783">KNFITKAIWQKVFSPKNSARHFSVDHDYVLIYAKNQTIWQPNSLPRTDKQNKAYSNPDNDPRGSWMSDNLTARNPYSLGIYSVTTPSGRIIKGPPPGTYWRVSEKKLKEMDADNRIWWGKDGAGVPRQKRFLSEVKDGRVPQTFWPYAEVGHTQEAKKETVALLKEDVFDTP</sequence>
<dbReference type="InterPro" id="IPR029063">
    <property type="entry name" value="SAM-dependent_MTases_sf"/>
</dbReference>
<feature type="region of interest" description="Disordered" evidence="1">
    <location>
        <begin position="41"/>
        <end position="68"/>
    </location>
</feature>
<organism evidence="2 3">
    <name type="scientific">Acinetobacter towneri</name>
    <dbReference type="NCBI Taxonomy" id="202956"/>
    <lineage>
        <taxon>Bacteria</taxon>
        <taxon>Pseudomonadati</taxon>
        <taxon>Pseudomonadota</taxon>
        <taxon>Gammaproteobacteria</taxon>
        <taxon>Moraxellales</taxon>
        <taxon>Moraxellaceae</taxon>
        <taxon>Acinetobacter</taxon>
    </lineage>
</organism>
<name>A0AB35M3H6_9GAMM</name>
<proteinExistence type="predicted"/>
<dbReference type="EMBL" id="JACANG010000134">
    <property type="protein sequence ID" value="MDM1720218.1"/>
    <property type="molecule type" value="Genomic_DNA"/>
</dbReference>
<feature type="non-terminal residue" evidence="2">
    <location>
        <position position="1"/>
    </location>
</feature>
<accession>A0AB35M3H6</accession>
<reference evidence="2" key="2">
    <citation type="journal article" date="2022" name="Sci. Total Environ.">
        <title>Prevalence, transmission, and molecular epidemiology of tet(X)-positive bacteria among humans, animals, and environmental niches in China: An epidemiological, and genomic-based study.</title>
        <authorList>
            <person name="Dong N."/>
            <person name="Zeng Y."/>
            <person name="Cai C."/>
            <person name="Sun C."/>
            <person name="Lu J."/>
            <person name="Liu C."/>
            <person name="Zhou H."/>
            <person name="Sun Q."/>
            <person name="Shu L."/>
            <person name="Wang H."/>
            <person name="Wang Y."/>
            <person name="Wang S."/>
            <person name="Wu C."/>
            <person name="Chan E.W."/>
            <person name="Chen G."/>
            <person name="Shen Z."/>
            <person name="Chen S."/>
            <person name="Zhang R."/>
        </authorList>
    </citation>
    <scope>NUCLEOTIDE SEQUENCE</scope>
    <source>
        <strain evidence="2">DF49-4</strain>
    </source>
</reference>
<evidence type="ECO:0000313" key="2">
    <source>
        <dbReference type="EMBL" id="MDM1720218.1"/>
    </source>
</evidence>
<reference evidence="2" key="1">
    <citation type="submission" date="2020-06" db="EMBL/GenBank/DDBJ databases">
        <authorList>
            <person name="Dong N."/>
        </authorList>
    </citation>
    <scope>NUCLEOTIDE SEQUENCE</scope>
    <source>
        <strain evidence="2">DF49-4</strain>
    </source>
</reference>
<comment type="caution">
    <text evidence="2">The sequence shown here is derived from an EMBL/GenBank/DDBJ whole genome shotgun (WGS) entry which is preliminary data.</text>
</comment>
<feature type="non-terminal residue" evidence="2">
    <location>
        <position position="172"/>
    </location>
</feature>
<gene>
    <name evidence="2" type="ORF">HX110_14205</name>
</gene>
<dbReference type="SUPFAM" id="SSF53335">
    <property type="entry name" value="S-adenosyl-L-methionine-dependent methyltransferases"/>
    <property type="match status" value="1"/>
</dbReference>
<evidence type="ECO:0000256" key="1">
    <source>
        <dbReference type="SAM" id="MobiDB-lite"/>
    </source>
</evidence>
<protein>
    <submittedName>
        <fullName evidence="2">Site-specific DNA-methyltransferase</fullName>
    </submittedName>
</protein>
<dbReference type="Proteomes" id="UP001174419">
    <property type="component" value="Unassembled WGS sequence"/>
</dbReference>
<dbReference type="Gene3D" id="3.40.50.150">
    <property type="entry name" value="Vaccinia Virus protein VP39"/>
    <property type="match status" value="1"/>
</dbReference>
<dbReference type="AlphaFoldDB" id="A0AB35M3H6"/>